<accession>A0A317PMK8</accession>
<evidence type="ECO:0000313" key="1">
    <source>
        <dbReference type="EMBL" id="PWW02122.1"/>
    </source>
</evidence>
<protein>
    <submittedName>
        <fullName evidence="1">mRNA-degrading endonuclease RelE of RelBE toxin-antitoxin system</fullName>
    </submittedName>
</protein>
<dbReference type="InterPro" id="IPR035093">
    <property type="entry name" value="RelE/ParE_toxin_dom_sf"/>
</dbReference>
<sequence length="96" mass="10675">MKSIDQNIAQGYILAMRPVVYSKAAAKALARMQPKRRDAIIASVDAFARGERVDIRKLTGARYYRIRVGQDRVIIDDDGVVLLVLDAGPRGGIYKE</sequence>
<evidence type="ECO:0000313" key="2">
    <source>
        <dbReference type="Proteomes" id="UP000246352"/>
    </source>
</evidence>
<reference evidence="1 2" key="1">
    <citation type="submission" date="2018-05" db="EMBL/GenBank/DDBJ databases">
        <title>Genomic Encyclopedia of Type Strains, Phase IV (KMG-IV): sequencing the most valuable type-strain genomes for metagenomic binning, comparative biology and taxonomic classification.</title>
        <authorList>
            <person name="Goeker M."/>
        </authorList>
    </citation>
    <scope>NUCLEOTIDE SEQUENCE [LARGE SCALE GENOMIC DNA]</scope>
    <source>
        <strain evidence="1 2">DSM 16791</strain>
    </source>
</reference>
<dbReference type="Proteomes" id="UP000246352">
    <property type="component" value="Unassembled WGS sequence"/>
</dbReference>
<dbReference type="AlphaFoldDB" id="A0A317PMK8"/>
<comment type="caution">
    <text evidence="1">The sequence shown here is derived from an EMBL/GenBank/DDBJ whole genome shotgun (WGS) entry which is preliminary data.</text>
</comment>
<proteinExistence type="predicted"/>
<dbReference type="Gene3D" id="3.30.2310.20">
    <property type="entry name" value="RelE-like"/>
    <property type="match status" value="1"/>
</dbReference>
<dbReference type="GO" id="GO:0004519">
    <property type="term" value="F:endonuclease activity"/>
    <property type="evidence" value="ECO:0007669"/>
    <property type="project" value="UniProtKB-KW"/>
</dbReference>
<organism evidence="1 2">
    <name type="scientific">Hoeflea marina</name>
    <dbReference type="NCBI Taxonomy" id="274592"/>
    <lineage>
        <taxon>Bacteria</taxon>
        <taxon>Pseudomonadati</taxon>
        <taxon>Pseudomonadota</taxon>
        <taxon>Alphaproteobacteria</taxon>
        <taxon>Hyphomicrobiales</taxon>
        <taxon>Rhizobiaceae</taxon>
        <taxon>Hoeflea</taxon>
    </lineage>
</organism>
<keyword evidence="1" id="KW-0378">Hydrolase</keyword>
<dbReference type="EMBL" id="QGTR01000002">
    <property type="protein sequence ID" value="PWW02122.1"/>
    <property type="molecule type" value="Genomic_DNA"/>
</dbReference>
<keyword evidence="2" id="KW-1185">Reference proteome</keyword>
<name>A0A317PMK8_9HYPH</name>
<gene>
    <name evidence="1" type="ORF">DFR52_102790</name>
</gene>
<dbReference type="RefSeq" id="WP_245415279.1">
    <property type="nucleotide sequence ID" value="NZ_QGTR01000002.1"/>
</dbReference>
<keyword evidence="1" id="KW-0255">Endonuclease</keyword>
<keyword evidence="1" id="KW-0540">Nuclease</keyword>
<dbReference type="SUPFAM" id="SSF143011">
    <property type="entry name" value="RelE-like"/>
    <property type="match status" value="1"/>
</dbReference>